<dbReference type="GO" id="GO:0006508">
    <property type="term" value="P:proteolysis"/>
    <property type="evidence" value="ECO:0007669"/>
    <property type="project" value="InterPro"/>
</dbReference>
<name>A0AAQ4DRM1_AMBAM</name>
<comment type="similarity">
    <text evidence="1">Belongs to the peptidase S10 family.</text>
</comment>
<feature type="chain" id="PRO_5042919042" description="Serine carboxypeptidase" evidence="2">
    <location>
        <begin position="21"/>
        <end position="411"/>
    </location>
</feature>
<dbReference type="GO" id="GO:0004185">
    <property type="term" value="F:serine-type carboxypeptidase activity"/>
    <property type="evidence" value="ECO:0007669"/>
    <property type="project" value="InterPro"/>
</dbReference>
<dbReference type="Gene3D" id="3.40.50.1820">
    <property type="entry name" value="alpha/beta hydrolase"/>
    <property type="match status" value="1"/>
</dbReference>
<dbReference type="InterPro" id="IPR001563">
    <property type="entry name" value="Peptidase_S10"/>
</dbReference>
<dbReference type="Gene3D" id="3.40.50.12670">
    <property type="match status" value="1"/>
</dbReference>
<evidence type="ECO:0000256" key="1">
    <source>
        <dbReference type="ARBA" id="ARBA00009431"/>
    </source>
</evidence>
<dbReference type="Pfam" id="PF00450">
    <property type="entry name" value="Peptidase_S10"/>
    <property type="match status" value="2"/>
</dbReference>
<dbReference type="InterPro" id="IPR029058">
    <property type="entry name" value="AB_hydrolase_fold"/>
</dbReference>
<keyword evidence="4" id="KW-1185">Reference proteome</keyword>
<dbReference type="PANTHER" id="PTHR11802">
    <property type="entry name" value="SERINE PROTEASE FAMILY S10 SERINE CARBOXYPEPTIDASE"/>
    <property type="match status" value="1"/>
</dbReference>
<evidence type="ECO:0000256" key="2">
    <source>
        <dbReference type="SAM" id="SignalP"/>
    </source>
</evidence>
<dbReference type="EMBL" id="JARKHS020027706">
    <property type="protein sequence ID" value="KAK8765111.1"/>
    <property type="molecule type" value="Genomic_DNA"/>
</dbReference>
<gene>
    <name evidence="3" type="ORF">V5799_032285</name>
</gene>
<accession>A0AAQ4DRM1</accession>
<feature type="signal peptide" evidence="2">
    <location>
        <begin position="1"/>
        <end position="20"/>
    </location>
</feature>
<dbReference type="SUPFAM" id="SSF53474">
    <property type="entry name" value="alpha/beta-Hydrolases"/>
    <property type="match status" value="1"/>
</dbReference>
<keyword evidence="2" id="KW-0732">Signal</keyword>
<proteinExistence type="inferred from homology"/>
<reference evidence="3 4" key="1">
    <citation type="journal article" date="2023" name="Arcadia Sci">
        <title>De novo assembly of a long-read Amblyomma americanum tick genome.</title>
        <authorList>
            <person name="Chou S."/>
            <person name="Poskanzer K.E."/>
            <person name="Rollins M."/>
            <person name="Thuy-Boun P.S."/>
        </authorList>
    </citation>
    <scope>NUCLEOTIDE SEQUENCE [LARGE SCALE GENOMIC DNA]</scope>
    <source>
        <strain evidence="3">F_SG_1</strain>
        <tissue evidence="3">Salivary glands</tissue>
    </source>
</reference>
<dbReference type="PANTHER" id="PTHR11802:SF201">
    <property type="entry name" value="CARBOXYPEPTIDASE"/>
    <property type="match status" value="1"/>
</dbReference>
<evidence type="ECO:0000313" key="4">
    <source>
        <dbReference type="Proteomes" id="UP001321473"/>
    </source>
</evidence>
<comment type="caution">
    <text evidence="3">The sequence shown here is derived from an EMBL/GenBank/DDBJ whole genome shotgun (WGS) entry which is preliminary data.</text>
</comment>
<sequence length="411" mass="45480">MERWKNKVVWILMAASMTVSQGPPGDEILFLPGLAEQPNFKQYAGFLNVGATRKMFYWFVASQGSPDKDPLMLWLDGGPGCSAMVTLLKEHGPFRVADNGKTLVANPYSWNKLASVLYLEAPAGVGFSYDMSGNYTSNDDSTTDDIQGALLDFFSKFPSLKNNEFYLAGKGSAATYVTMLASRLLKDGQGINLKGYAIGNGALDFRITGNSLLFFGQYHGILDIEPERNGGRKLDAAQKGWSTSPYRRAQEFMLRCLNVKPWVSNLIAAISTTPMNSGTIIRPVWNGGELDLRANTLAQHDSLLYATQYITVRDVIKKLVDSGRLKSLFYSGDTDMTFNVIGNQLFVESLGLETLSEYKLWKLNEQVAGYYQTYKGNVTFLTVKGAGHMVAEKKPEEALAAISRLFEQAEF</sequence>
<dbReference type="Proteomes" id="UP001321473">
    <property type="component" value="Unassembled WGS sequence"/>
</dbReference>
<protein>
    <recommendedName>
        <fullName evidence="5">Serine carboxypeptidase</fullName>
    </recommendedName>
</protein>
<organism evidence="3 4">
    <name type="scientific">Amblyomma americanum</name>
    <name type="common">Lone star tick</name>
    <dbReference type="NCBI Taxonomy" id="6943"/>
    <lineage>
        <taxon>Eukaryota</taxon>
        <taxon>Metazoa</taxon>
        <taxon>Ecdysozoa</taxon>
        <taxon>Arthropoda</taxon>
        <taxon>Chelicerata</taxon>
        <taxon>Arachnida</taxon>
        <taxon>Acari</taxon>
        <taxon>Parasitiformes</taxon>
        <taxon>Ixodida</taxon>
        <taxon>Ixodoidea</taxon>
        <taxon>Ixodidae</taxon>
        <taxon>Amblyomminae</taxon>
        <taxon>Amblyomma</taxon>
    </lineage>
</organism>
<dbReference type="PRINTS" id="PR00724">
    <property type="entry name" value="CRBOXYPTASEC"/>
</dbReference>
<evidence type="ECO:0000313" key="3">
    <source>
        <dbReference type="EMBL" id="KAK8765111.1"/>
    </source>
</evidence>
<dbReference type="AlphaFoldDB" id="A0AAQ4DRM1"/>
<evidence type="ECO:0008006" key="5">
    <source>
        <dbReference type="Google" id="ProtNLM"/>
    </source>
</evidence>